<protein>
    <submittedName>
        <fullName evidence="3">Uncharacterized protein</fullName>
    </submittedName>
</protein>
<dbReference type="EMBL" id="HBGQ01000913">
    <property type="protein sequence ID" value="CAD9364017.1"/>
    <property type="molecule type" value="Transcribed_RNA"/>
</dbReference>
<evidence type="ECO:0000256" key="1">
    <source>
        <dbReference type="SAM" id="MobiDB-lite"/>
    </source>
</evidence>
<gene>
    <name evidence="3" type="ORF">AAND1436_LOCUS475</name>
</gene>
<name>A0A7S2EZ56_9DINO</name>
<sequence length="209" mass="21496">MSPEAAAAPALRAAFEQAVAKAMPAALSPEVRLTRIFGARGDSSEVEFEARLAHGSSALALDRVEARIILLSVGGDSARHFEHGLLEALAAAGAKLPQGARVRVAGPKQVSPRKTAGRQLAASAGAPRRLHSAGSPMPSSARATAWIAVAICAVSAVVPALGLVAAIAATRRRFLRRNAGTLSSHLASELEVERIEEGCEGLAGKAECE</sequence>
<dbReference type="AlphaFoldDB" id="A0A7S2EZ56"/>
<proteinExistence type="predicted"/>
<evidence type="ECO:0000313" key="3">
    <source>
        <dbReference type="EMBL" id="CAD9364017.1"/>
    </source>
</evidence>
<keyword evidence="2" id="KW-0812">Transmembrane</keyword>
<feature type="transmembrane region" description="Helical" evidence="2">
    <location>
        <begin position="145"/>
        <end position="169"/>
    </location>
</feature>
<accession>A0A7S2EZ56</accession>
<reference evidence="3" key="1">
    <citation type="submission" date="2021-01" db="EMBL/GenBank/DDBJ databases">
        <authorList>
            <person name="Corre E."/>
            <person name="Pelletier E."/>
            <person name="Niang G."/>
            <person name="Scheremetjew M."/>
            <person name="Finn R."/>
            <person name="Kale V."/>
            <person name="Holt S."/>
            <person name="Cochrane G."/>
            <person name="Meng A."/>
            <person name="Brown T."/>
            <person name="Cohen L."/>
        </authorList>
    </citation>
    <scope>NUCLEOTIDE SEQUENCE</scope>
    <source>
        <strain evidence="3">CCMP2222</strain>
    </source>
</reference>
<feature type="region of interest" description="Disordered" evidence="1">
    <location>
        <begin position="105"/>
        <end position="136"/>
    </location>
</feature>
<keyword evidence="2" id="KW-0472">Membrane</keyword>
<organism evidence="3">
    <name type="scientific">Alexandrium andersonii</name>
    <dbReference type="NCBI Taxonomy" id="327968"/>
    <lineage>
        <taxon>Eukaryota</taxon>
        <taxon>Sar</taxon>
        <taxon>Alveolata</taxon>
        <taxon>Dinophyceae</taxon>
        <taxon>Gonyaulacales</taxon>
        <taxon>Pyrocystaceae</taxon>
        <taxon>Alexandrium</taxon>
    </lineage>
</organism>
<evidence type="ECO:0000256" key="2">
    <source>
        <dbReference type="SAM" id="Phobius"/>
    </source>
</evidence>
<keyword evidence="2" id="KW-1133">Transmembrane helix</keyword>